<feature type="region of interest" description="Disordered" evidence="1">
    <location>
        <begin position="46"/>
        <end position="76"/>
    </location>
</feature>
<reference evidence="2" key="1">
    <citation type="submission" date="2020-11" db="EMBL/GenBank/DDBJ databases">
        <authorList>
            <consortium name="DOE Joint Genome Institute"/>
            <person name="Ahrendt S."/>
            <person name="Riley R."/>
            <person name="Andreopoulos W."/>
            <person name="Labutti K."/>
            <person name="Pangilinan J."/>
            <person name="Ruiz-Duenas F.J."/>
            <person name="Barrasa J.M."/>
            <person name="Sanchez-Garcia M."/>
            <person name="Camarero S."/>
            <person name="Miyauchi S."/>
            <person name="Serrano A."/>
            <person name="Linde D."/>
            <person name="Babiker R."/>
            <person name="Drula E."/>
            <person name="Ayuso-Fernandez I."/>
            <person name="Pacheco R."/>
            <person name="Padilla G."/>
            <person name="Ferreira P."/>
            <person name="Barriuso J."/>
            <person name="Kellner H."/>
            <person name="Castanera R."/>
            <person name="Alfaro M."/>
            <person name="Ramirez L."/>
            <person name="Pisabarro A.G."/>
            <person name="Kuo A."/>
            <person name="Tritt A."/>
            <person name="Lipzen A."/>
            <person name="He G."/>
            <person name="Yan M."/>
            <person name="Ng V."/>
            <person name="Cullen D."/>
            <person name="Martin F."/>
            <person name="Rosso M.-N."/>
            <person name="Henrissat B."/>
            <person name="Hibbett D."/>
            <person name="Martinez A.T."/>
            <person name="Grigoriev I.V."/>
        </authorList>
    </citation>
    <scope>NUCLEOTIDE SEQUENCE</scope>
    <source>
        <strain evidence="2">CBS 247.69</strain>
    </source>
</reference>
<evidence type="ECO:0000313" key="3">
    <source>
        <dbReference type="Proteomes" id="UP000807353"/>
    </source>
</evidence>
<feature type="region of interest" description="Disordered" evidence="1">
    <location>
        <begin position="1"/>
        <end position="24"/>
    </location>
</feature>
<evidence type="ECO:0000256" key="1">
    <source>
        <dbReference type="SAM" id="MobiDB-lite"/>
    </source>
</evidence>
<dbReference type="EMBL" id="MU150310">
    <property type="protein sequence ID" value="KAF9459796.1"/>
    <property type="molecule type" value="Genomic_DNA"/>
</dbReference>
<name>A0A9P5Y1V5_9AGAR</name>
<evidence type="ECO:0000313" key="2">
    <source>
        <dbReference type="EMBL" id="KAF9459796.1"/>
    </source>
</evidence>
<proteinExistence type="predicted"/>
<organism evidence="2 3">
    <name type="scientific">Collybia nuda</name>
    <dbReference type="NCBI Taxonomy" id="64659"/>
    <lineage>
        <taxon>Eukaryota</taxon>
        <taxon>Fungi</taxon>
        <taxon>Dikarya</taxon>
        <taxon>Basidiomycota</taxon>
        <taxon>Agaricomycotina</taxon>
        <taxon>Agaricomycetes</taxon>
        <taxon>Agaricomycetidae</taxon>
        <taxon>Agaricales</taxon>
        <taxon>Tricholomatineae</taxon>
        <taxon>Clitocybaceae</taxon>
        <taxon>Collybia</taxon>
    </lineage>
</organism>
<keyword evidence="3" id="KW-1185">Reference proteome</keyword>
<feature type="compositionally biased region" description="Basic residues" evidence="1">
    <location>
        <begin position="64"/>
        <end position="76"/>
    </location>
</feature>
<protein>
    <submittedName>
        <fullName evidence="2">Uncharacterized protein</fullName>
    </submittedName>
</protein>
<comment type="caution">
    <text evidence="2">The sequence shown here is derived from an EMBL/GenBank/DDBJ whole genome shotgun (WGS) entry which is preliminary data.</text>
</comment>
<accession>A0A9P5Y1V5</accession>
<dbReference type="Proteomes" id="UP000807353">
    <property type="component" value="Unassembled WGS sequence"/>
</dbReference>
<dbReference type="AlphaFoldDB" id="A0A9P5Y1V5"/>
<gene>
    <name evidence="2" type="ORF">BDZ94DRAFT_987360</name>
</gene>
<sequence>MGNTNGRPPRPPPRRFRHTRSDPVYPLYMCPQQVDKGPVYPIQPIFADQPRKPSRYSSRNFTGSKRRYTSRTTPHKSRRIETYFPGTLNPGEEPWDALFLESKIQKPHLNRKHHRSSETHDYFNGTSFPPGLGDDTGYQLEHSYCDPTQYIPSALIDTGPQLPMNRRHAPQQGLAYQPIPLQTYEQYNQPPPAIQPVASGCAIPHGGHIVPLVKCPHDMLGCMVCGRCYHDE</sequence>